<dbReference type="SUPFAM" id="SSF51735">
    <property type="entry name" value="NAD(P)-binding Rossmann-fold domains"/>
    <property type="match status" value="1"/>
</dbReference>
<organism evidence="3 4">
    <name type="scientific">Halobacillus salinarum</name>
    <dbReference type="NCBI Taxonomy" id="2932257"/>
    <lineage>
        <taxon>Bacteria</taxon>
        <taxon>Bacillati</taxon>
        <taxon>Bacillota</taxon>
        <taxon>Bacilli</taxon>
        <taxon>Bacillales</taxon>
        <taxon>Bacillaceae</taxon>
        <taxon>Halobacillus</taxon>
    </lineage>
</organism>
<protein>
    <submittedName>
        <fullName evidence="3">SDR family NAD(P)-dependent oxidoreductase</fullName>
    </submittedName>
</protein>
<dbReference type="InterPro" id="IPR036291">
    <property type="entry name" value="NAD(P)-bd_dom_sf"/>
</dbReference>
<evidence type="ECO:0000313" key="3">
    <source>
        <dbReference type="EMBL" id="UOQ45404.1"/>
    </source>
</evidence>
<dbReference type="Proteomes" id="UP000831787">
    <property type="component" value="Chromosome"/>
</dbReference>
<dbReference type="Gene3D" id="3.40.50.720">
    <property type="entry name" value="NAD(P)-binding Rossmann-like Domain"/>
    <property type="match status" value="1"/>
</dbReference>
<dbReference type="EMBL" id="CP095073">
    <property type="protein sequence ID" value="UOQ45404.1"/>
    <property type="molecule type" value="Genomic_DNA"/>
</dbReference>
<evidence type="ECO:0000256" key="1">
    <source>
        <dbReference type="ARBA" id="ARBA00023027"/>
    </source>
</evidence>
<feature type="domain" description="NAD-dependent epimerase/dehydratase" evidence="2">
    <location>
        <begin position="13"/>
        <end position="261"/>
    </location>
</feature>
<evidence type="ECO:0000259" key="2">
    <source>
        <dbReference type="Pfam" id="PF01370"/>
    </source>
</evidence>
<dbReference type="Pfam" id="PF01370">
    <property type="entry name" value="Epimerase"/>
    <property type="match status" value="1"/>
</dbReference>
<name>A0ABY4EP39_9BACI</name>
<keyword evidence="4" id="KW-1185">Reference proteome</keyword>
<dbReference type="RefSeq" id="WP_244712104.1">
    <property type="nucleotide sequence ID" value="NZ_CP095073.1"/>
</dbReference>
<dbReference type="PANTHER" id="PTHR43574">
    <property type="entry name" value="EPIMERASE-RELATED"/>
    <property type="match status" value="1"/>
</dbReference>
<evidence type="ECO:0000313" key="4">
    <source>
        <dbReference type="Proteomes" id="UP000831787"/>
    </source>
</evidence>
<accession>A0ABY4EP39</accession>
<dbReference type="Gene3D" id="3.90.25.10">
    <property type="entry name" value="UDP-galactose 4-epimerase, domain 1"/>
    <property type="match status" value="1"/>
</dbReference>
<gene>
    <name evidence="3" type="ORF">MUN89_05510</name>
</gene>
<dbReference type="PRINTS" id="PR01713">
    <property type="entry name" value="NUCEPIMERASE"/>
</dbReference>
<proteinExistence type="predicted"/>
<reference evidence="3 4" key="1">
    <citation type="submission" date="2022-04" db="EMBL/GenBank/DDBJ databases">
        <title>Halobacillus sp. isolated from saltern.</title>
        <authorList>
            <person name="Won M."/>
            <person name="Lee C.-M."/>
            <person name="Woen H.-Y."/>
            <person name="Kwon S.-W."/>
        </authorList>
    </citation>
    <scope>NUCLEOTIDE SEQUENCE [LARGE SCALE GENOMIC DNA]</scope>
    <source>
        <strain evidence="3 4">SSBR10-3</strain>
    </source>
</reference>
<sequence>MNYNQLDLNKKYLITGAAGFIGSFLSKRLLEEGCEVIGLDNLNDYYDVQLKNNRLEMLDPYEKFTFIKADISDKSMIQDIFETYKPNIVVNLAAQAGVRYSIENPDAYMESNVIGFYNILEACRFNPVDHLVYASSSSVYGANKKVPFEESDFVDHPVSLYASTKKSNELMAHTYSHLYDIPATGLRFFTVYGPMGRPDMAYFGFTDKYFNGDSIKIFNNGDFENDLYRDFTYIDDIVTGVERLLNNPSNEKPKHKIFNIGNNNPEKLMTFIGALEKALSNALGEDIEFNKVYEPIKPGDVPATYASTELLKLAVDFKPETSIEEGLQNFADWYVKYYKVKDVLNTK</sequence>
<dbReference type="InterPro" id="IPR001509">
    <property type="entry name" value="Epimerase_deHydtase"/>
</dbReference>
<keyword evidence="1" id="KW-0520">NAD</keyword>